<evidence type="ECO:0000313" key="3">
    <source>
        <dbReference type="EMBL" id="KAE8267297.1"/>
    </source>
</evidence>
<name>A0A8X7T3A2_9BASI</name>
<evidence type="ECO:0000256" key="1">
    <source>
        <dbReference type="SAM" id="MobiDB-lite"/>
    </source>
</evidence>
<organism evidence="3 4">
    <name type="scientific">Tilletia walkeri</name>
    <dbReference type="NCBI Taxonomy" id="117179"/>
    <lineage>
        <taxon>Eukaryota</taxon>
        <taxon>Fungi</taxon>
        <taxon>Dikarya</taxon>
        <taxon>Basidiomycota</taxon>
        <taxon>Ustilaginomycotina</taxon>
        <taxon>Exobasidiomycetes</taxon>
        <taxon>Tilletiales</taxon>
        <taxon>Tilletiaceae</taxon>
        <taxon>Tilletia</taxon>
    </lineage>
</organism>
<comment type="caution">
    <text evidence="3">The sequence shown here is derived from an EMBL/GenBank/DDBJ whole genome shotgun (WGS) entry which is preliminary data.</text>
</comment>
<keyword evidence="2" id="KW-0812">Transmembrane</keyword>
<keyword evidence="2" id="KW-1133">Transmembrane helix</keyword>
<feature type="transmembrane region" description="Helical" evidence="2">
    <location>
        <begin position="186"/>
        <end position="209"/>
    </location>
</feature>
<feature type="region of interest" description="Disordered" evidence="1">
    <location>
        <begin position="398"/>
        <end position="421"/>
    </location>
</feature>
<evidence type="ECO:0000256" key="2">
    <source>
        <dbReference type="SAM" id="Phobius"/>
    </source>
</evidence>
<dbReference type="EMBL" id="LWDG02000240">
    <property type="protein sequence ID" value="KAE8267297.1"/>
    <property type="molecule type" value="Genomic_DNA"/>
</dbReference>
<feature type="transmembrane region" description="Helical" evidence="2">
    <location>
        <begin position="49"/>
        <end position="74"/>
    </location>
</feature>
<evidence type="ECO:0000313" key="4">
    <source>
        <dbReference type="Proteomes" id="UP000078113"/>
    </source>
</evidence>
<proteinExistence type="predicted"/>
<accession>A0A8X7T3A2</accession>
<reference evidence="3" key="2">
    <citation type="journal article" date="2019" name="IMA Fungus">
        <title>Genome sequencing and comparison of five Tilletia species to identify candidate genes for the detection of regulated species infecting wheat.</title>
        <authorList>
            <person name="Nguyen H.D.T."/>
            <person name="Sultana T."/>
            <person name="Kesanakurti P."/>
            <person name="Hambleton S."/>
        </authorList>
    </citation>
    <scope>NUCLEOTIDE SEQUENCE</scope>
    <source>
        <strain evidence="3">DAOMC 236422</strain>
    </source>
</reference>
<feature type="transmembrane region" description="Helical" evidence="2">
    <location>
        <begin position="17"/>
        <end position="37"/>
    </location>
</feature>
<keyword evidence="4" id="KW-1185">Reference proteome</keyword>
<feature type="transmembrane region" description="Helical" evidence="2">
    <location>
        <begin position="143"/>
        <end position="166"/>
    </location>
</feature>
<dbReference type="AlphaFoldDB" id="A0A8X7T3A2"/>
<feature type="region of interest" description="Disordered" evidence="1">
    <location>
        <begin position="315"/>
        <end position="339"/>
    </location>
</feature>
<feature type="region of interest" description="Disordered" evidence="1">
    <location>
        <begin position="356"/>
        <end position="385"/>
    </location>
</feature>
<dbReference type="Proteomes" id="UP000078113">
    <property type="component" value="Unassembled WGS sequence"/>
</dbReference>
<gene>
    <name evidence="3" type="ORF">A4X09_0g5049</name>
</gene>
<feature type="transmembrane region" description="Helical" evidence="2">
    <location>
        <begin position="104"/>
        <end position="131"/>
    </location>
</feature>
<sequence length="421" mass="46082">MDALIRFQVDNVSKSNGLILADGIWLGLLFSTFLVHLSLPELRRKARMIYWLHLVSIALSTLVCLLGFVMVQWASIGYAKEPGLFAPDNNSDAHPDAAKQRRMAAALTVLALITPLFIDSILVLKVLAFYPKHAVPAWARVRAAGVPVLCVLVRLPLTAVASWLSVVTTLGNLPNESISAKPHQAHYVAAFLYVIFHILGNGWCTYILIRKSYMLKCHQNRSKQQARRFQFLIEATIFSFLPALLVEFGVVIIGIVGIVDSANGRMNTDTLEGILATNSFLNSLKHLLVAGNSVSCICSIIATQYPHVRLEWTRKDEDTPSGNGSGSGSGTNRSLFQARSSQVQRTAHIQLPTYQAMSGEKGDDIEIQSTPRSEMELDSSDAWTPRTKSFSSAHLGLTQSARSDASVATSPLSREAPTTHS</sequence>
<keyword evidence="2" id="KW-0472">Membrane</keyword>
<protein>
    <submittedName>
        <fullName evidence="3">Uncharacterized protein</fullName>
    </submittedName>
</protein>
<reference evidence="3" key="1">
    <citation type="submission" date="2016-04" db="EMBL/GenBank/DDBJ databases">
        <authorList>
            <person name="Nguyen H.D."/>
            <person name="Samba Siva P."/>
            <person name="Cullis J."/>
            <person name="Levesque C.A."/>
            <person name="Hambleton S."/>
        </authorList>
    </citation>
    <scope>NUCLEOTIDE SEQUENCE</scope>
    <source>
        <strain evidence="3">DAOMC 236422</strain>
    </source>
</reference>
<feature type="transmembrane region" description="Helical" evidence="2">
    <location>
        <begin position="229"/>
        <end position="259"/>
    </location>
</feature>